<evidence type="ECO:0000313" key="4">
    <source>
        <dbReference type="EMBL" id="KAJ3563607.1"/>
    </source>
</evidence>
<dbReference type="InterPro" id="IPR050177">
    <property type="entry name" value="Lipid_A_modif_metabolic_enz"/>
</dbReference>
<comment type="similarity">
    <text evidence="1">Belongs to the 3-beta-HSD family.</text>
</comment>
<organism evidence="4 5">
    <name type="scientific">Xylaria arbuscula</name>
    <dbReference type="NCBI Taxonomy" id="114810"/>
    <lineage>
        <taxon>Eukaryota</taxon>
        <taxon>Fungi</taxon>
        <taxon>Dikarya</taxon>
        <taxon>Ascomycota</taxon>
        <taxon>Pezizomycotina</taxon>
        <taxon>Sordariomycetes</taxon>
        <taxon>Xylariomycetidae</taxon>
        <taxon>Xylariales</taxon>
        <taxon>Xylariaceae</taxon>
        <taxon>Xylaria</taxon>
    </lineage>
</organism>
<dbReference type="AlphaFoldDB" id="A0A9W8N986"/>
<sequence>MDIPLIHAIEIDTGRNRFAGASYHTCDISVASDACTVFAEAKPKTVFHVACPDSIHPAQKRVYTLTNAVAEADIPAANRESGDASMLTVSLRPSSTFGERDTVIIGKIVSNARVGKAKFQIGPGNGMYDFMYVSNLVDAHILAAQALVRAYSEPSPNPEMRVDREVFNVTNEERVNFWSFQQSIAASVGLPVRKEDIIISPVWIAMATAGVSEWLHWVFTFGRKPSVTREAIHLTTINRTLSNAKARRVLGYKPRVSVDSGLAKAGKWYIEEA</sequence>
<proteinExistence type="inferred from homology"/>
<accession>A0A9W8N986</accession>
<dbReference type="InterPro" id="IPR002225">
    <property type="entry name" value="3Beta_OHSteriod_DH/Estase"/>
</dbReference>
<dbReference type="EMBL" id="JANPWZ010001734">
    <property type="protein sequence ID" value="KAJ3563607.1"/>
    <property type="molecule type" value="Genomic_DNA"/>
</dbReference>
<dbReference type="SUPFAM" id="SSF51735">
    <property type="entry name" value="NAD(P)-binding Rossmann-fold domains"/>
    <property type="match status" value="1"/>
</dbReference>
<dbReference type="VEuPathDB" id="FungiDB:F4678DRAFT_449256"/>
<comment type="caution">
    <text evidence="4">The sequence shown here is derived from an EMBL/GenBank/DDBJ whole genome shotgun (WGS) entry which is preliminary data.</text>
</comment>
<dbReference type="GO" id="GO:0016616">
    <property type="term" value="F:oxidoreductase activity, acting on the CH-OH group of donors, NAD or NADP as acceptor"/>
    <property type="evidence" value="ECO:0007669"/>
    <property type="project" value="InterPro"/>
</dbReference>
<name>A0A9W8N986_9PEZI</name>
<dbReference type="PANTHER" id="PTHR43245:SF51">
    <property type="entry name" value="SHORT CHAIN DEHYDROGENASE_REDUCTASE FAMILY 42E, MEMBER 2"/>
    <property type="match status" value="1"/>
</dbReference>
<dbReference type="Proteomes" id="UP001148614">
    <property type="component" value="Unassembled WGS sequence"/>
</dbReference>
<keyword evidence="2" id="KW-0560">Oxidoreductase</keyword>
<reference evidence="4" key="1">
    <citation type="submission" date="2022-07" db="EMBL/GenBank/DDBJ databases">
        <title>Genome Sequence of Xylaria arbuscula.</title>
        <authorList>
            <person name="Buettner E."/>
        </authorList>
    </citation>
    <scope>NUCLEOTIDE SEQUENCE</scope>
    <source>
        <strain evidence="4">VT107</strain>
    </source>
</reference>
<dbReference type="Pfam" id="PF01073">
    <property type="entry name" value="3Beta_HSD"/>
    <property type="match status" value="1"/>
</dbReference>
<dbReference type="GO" id="GO:0006694">
    <property type="term" value="P:steroid biosynthetic process"/>
    <property type="evidence" value="ECO:0007669"/>
    <property type="project" value="InterPro"/>
</dbReference>
<keyword evidence="5" id="KW-1185">Reference proteome</keyword>
<evidence type="ECO:0000259" key="3">
    <source>
        <dbReference type="Pfam" id="PF01073"/>
    </source>
</evidence>
<gene>
    <name evidence="4" type="ORF">NPX13_g8139</name>
</gene>
<evidence type="ECO:0000256" key="2">
    <source>
        <dbReference type="ARBA" id="ARBA00023002"/>
    </source>
</evidence>
<dbReference type="InterPro" id="IPR036291">
    <property type="entry name" value="NAD(P)-bd_dom_sf"/>
</dbReference>
<feature type="domain" description="3-beta hydroxysteroid dehydrogenase/isomerase" evidence="3">
    <location>
        <begin position="56"/>
        <end position="194"/>
    </location>
</feature>
<evidence type="ECO:0000256" key="1">
    <source>
        <dbReference type="ARBA" id="ARBA00009219"/>
    </source>
</evidence>
<evidence type="ECO:0000313" key="5">
    <source>
        <dbReference type="Proteomes" id="UP001148614"/>
    </source>
</evidence>
<dbReference type="PANTHER" id="PTHR43245">
    <property type="entry name" value="BIFUNCTIONAL POLYMYXIN RESISTANCE PROTEIN ARNA"/>
    <property type="match status" value="1"/>
</dbReference>
<dbReference type="Gene3D" id="3.40.50.720">
    <property type="entry name" value="NAD(P)-binding Rossmann-like Domain"/>
    <property type="match status" value="1"/>
</dbReference>
<protein>
    <recommendedName>
        <fullName evidence="3">3-beta hydroxysteroid dehydrogenase/isomerase domain-containing protein</fullName>
    </recommendedName>
</protein>